<evidence type="ECO:0000313" key="5">
    <source>
        <dbReference type="Proteomes" id="UP000654075"/>
    </source>
</evidence>
<gene>
    <name evidence="3" type="ORF">PGLA1383_LOCUS53014</name>
    <name evidence="4" type="ORF">PGLA2088_LOCUS2498</name>
</gene>
<comment type="caution">
    <text evidence="3">The sequence shown here is derived from an EMBL/GenBank/DDBJ whole genome shotgun (WGS) entry which is preliminary data.</text>
</comment>
<dbReference type="EMBL" id="CAJNNW010002037">
    <property type="protein sequence ID" value="CAE8642656.1"/>
    <property type="molecule type" value="Genomic_DNA"/>
</dbReference>
<feature type="chain" id="PRO_5036222054" evidence="2">
    <location>
        <begin position="20"/>
        <end position="211"/>
    </location>
</feature>
<feature type="signal peptide" evidence="2">
    <location>
        <begin position="1"/>
        <end position="19"/>
    </location>
</feature>
<evidence type="ECO:0000313" key="3">
    <source>
        <dbReference type="EMBL" id="CAE8637685.1"/>
    </source>
</evidence>
<name>A0A813HJB5_POLGL</name>
<dbReference type="AlphaFoldDB" id="A0A813HJB5"/>
<keyword evidence="5" id="KW-1185">Reference proteome</keyword>
<sequence length="211" mass="23072">MSFARISLCLWALTLLASATFDTEDCVAETGNSCAVASEPSQALLQREATVNKGWSSVGGRRRRKKGSPSPPPTYTERKVTYSLDTSKRLYKKDNFKVNINVKFNFDFTLNAGNACGLAFSSSGNVEIKASNKLLGKKYSQDVDLLTGPTWDVNTNRIIADQCKNNQCLTFKLTNKGGCQFDSWKVEAKVTSKLGGVKVSSGYKTLLTLSL</sequence>
<dbReference type="Proteomes" id="UP000626109">
    <property type="component" value="Unassembled WGS sequence"/>
</dbReference>
<accession>A0A813HJB5</accession>
<feature type="region of interest" description="Disordered" evidence="1">
    <location>
        <begin position="54"/>
        <end position="78"/>
    </location>
</feature>
<evidence type="ECO:0000256" key="2">
    <source>
        <dbReference type="SAM" id="SignalP"/>
    </source>
</evidence>
<evidence type="ECO:0000256" key="1">
    <source>
        <dbReference type="SAM" id="MobiDB-lite"/>
    </source>
</evidence>
<proteinExistence type="predicted"/>
<evidence type="ECO:0000313" key="4">
    <source>
        <dbReference type="EMBL" id="CAE8642656.1"/>
    </source>
</evidence>
<dbReference type="Proteomes" id="UP000654075">
    <property type="component" value="Unassembled WGS sequence"/>
</dbReference>
<organism evidence="3 5">
    <name type="scientific">Polarella glacialis</name>
    <name type="common">Dinoflagellate</name>
    <dbReference type="NCBI Taxonomy" id="89957"/>
    <lineage>
        <taxon>Eukaryota</taxon>
        <taxon>Sar</taxon>
        <taxon>Alveolata</taxon>
        <taxon>Dinophyceae</taxon>
        <taxon>Suessiales</taxon>
        <taxon>Suessiaceae</taxon>
        <taxon>Polarella</taxon>
    </lineage>
</organism>
<keyword evidence="2" id="KW-0732">Signal</keyword>
<protein>
    <submittedName>
        <fullName evidence="3">Uncharacterized protein</fullName>
    </submittedName>
</protein>
<dbReference type="EMBL" id="CAJNNV010031745">
    <property type="protein sequence ID" value="CAE8637685.1"/>
    <property type="molecule type" value="Genomic_DNA"/>
</dbReference>
<reference evidence="3" key="1">
    <citation type="submission" date="2021-02" db="EMBL/GenBank/DDBJ databases">
        <authorList>
            <person name="Dougan E. K."/>
            <person name="Rhodes N."/>
            <person name="Thang M."/>
            <person name="Chan C."/>
        </authorList>
    </citation>
    <scope>NUCLEOTIDE SEQUENCE</scope>
</reference>